<organism evidence="6 7">
    <name type="scientific">Clostridium manihotivorum</name>
    <dbReference type="NCBI Taxonomy" id="2320868"/>
    <lineage>
        <taxon>Bacteria</taxon>
        <taxon>Bacillati</taxon>
        <taxon>Bacillota</taxon>
        <taxon>Clostridia</taxon>
        <taxon>Eubacteriales</taxon>
        <taxon>Clostridiaceae</taxon>
        <taxon>Clostridium</taxon>
    </lineage>
</organism>
<keyword evidence="4" id="KW-0804">Transcription</keyword>
<evidence type="ECO:0000256" key="1">
    <source>
        <dbReference type="ARBA" id="ARBA00009437"/>
    </source>
</evidence>
<proteinExistence type="inferred from homology"/>
<dbReference type="Gene3D" id="1.10.10.10">
    <property type="entry name" value="Winged helix-like DNA-binding domain superfamily/Winged helix DNA-binding domain"/>
    <property type="match status" value="1"/>
</dbReference>
<evidence type="ECO:0000259" key="5">
    <source>
        <dbReference type="PROSITE" id="PS50931"/>
    </source>
</evidence>
<dbReference type="GO" id="GO:0005829">
    <property type="term" value="C:cytosol"/>
    <property type="evidence" value="ECO:0007669"/>
    <property type="project" value="TreeGrafter"/>
</dbReference>
<dbReference type="PANTHER" id="PTHR30419:SF28">
    <property type="entry name" value="HTH-TYPE TRANSCRIPTIONAL REGULATOR BSDA"/>
    <property type="match status" value="1"/>
</dbReference>
<dbReference type="OrthoDB" id="9803714at2"/>
<dbReference type="SUPFAM" id="SSF53850">
    <property type="entry name" value="Periplasmic binding protein-like II"/>
    <property type="match status" value="1"/>
</dbReference>
<accession>A0A3R5U524</accession>
<dbReference type="InterPro" id="IPR036388">
    <property type="entry name" value="WH-like_DNA-bd_sf"/>
</dbReference>
<name>A0A3R5U524_9CLOT</name>
<dbReference type="InterPro" id="IPR050950">
    <property type="entry name" value="HTH-type_LysR_regulators"/>
</dbReference>
<dbReference type="Proteomes" id="UP000286268">
    <property type="component" value="Chromosome"/>
</dbReference>
<dbReference type="GO" id="GO:0003677">
    <property type="term" value="F:DNA binding"/>
    <property type="evidence" value="ECO:0007669"/>
    <property type="project" value="UniProtKB-KW"/>
</dbReference>
<dbReference type="Pfam" id="PF03466">
    <property type="entry name" value="LysR_substrate"/>
    <property type="match status" value="1"/>
</dbReference>
<dbReference type="GO" id="GO:0003700">
    <property type="term" value="F:DNA-binding transcription factor activity"/>
    <property type="evidence" value="ECO:0007669"/>
    <property type="project" value="InterPro"/>
</dbReference>
<keyword evidence="7" id="KW-1185">Reference proteome</keyword>
<dbReference type="RefSeq" id="WP_128212613.1">
    <property type="nucleotide sequence ID" value="NZ_CP025746.1"/>
</dbReference>
<dbReference type="KEGG" id="cmah:C1I91_09255"/>
<evidence type="ECO:0000256" key="3">
    <source>
        <dbReference type="ARBA" id="ARBA00023125"/>
    </source>
</evidence>
<gene>
    <name evidence="6" type="ORF">C1I91_09255</name>
</gene>
<dbReference type="Pfam" id="PF00126">
    <property type="entry name" value="HTH_1"/>
    <property type="match status" value="1"/>
</dbReference>
<sequence length="288" mass="32795">MDIKQIKYFLAIAEEGQITNAAKKLNIAQPPLSYQLKMLEQELGVKLVERGSRKIRLTEAGKLLKIKGEKILALEKATVMQIKDLGDKAIKTLSIGVVSSSGAALLPNPINEFHENNQEVNFELWEGNTYRILEMLENELIEVGIVRTPFNIDDYQYKYLSSEPMIAVFNDNFLKYNFDDKLSICALEKLPLIIYRRFEALIMKCFDNNNIEANIVCRCDDARTALLWANSGIGITLAPKTAINLVNNSNLKYVELTESKLETRVVAIWLKNKYLSNQAYNFLKTFDS</sequence>
<dbReference type="CDD" id="cd05466">
    <property type="entry name" value="PBP2_LTTR_substrate"/>
    <property type="match status" value="1"/>
</dbReference>
<evidence type="ECO:0000256" key="4">
    <source>
        <dbReference type="ARBA" id="ARBA00023163"/>
    </source>
</evidence>
<dbReference type="InterPro" id="IPR000847">
    <property type="entry name" value="LysR_HTH_N"/>
</dbReference>
<evidence type="ECO:0000256" key="2">
    <source>
        <dbReference type="ARBA" id="ARBA00023015"/>
    </source>
</evidence>
<keyword evidence="2" id="KW-0805">Transcription regulation</keyword>
<dbReference type="EMBL" id="CP025746">
    <property type="protein sequence ID" value="QAA31817.1"/>
    <property type="molecule type" value="Genomic_DNA"/>
</dbReference>
<keyword evidence="3" id="KW-0238">DNA-binding</keyword>
<comment type="similarity">
    <text evidence="1">Belongs to the LysR transcriptional regulatory family.</text>
</comment>
<evidence type="ECO:0000313" key="7">
    <source>
        <dbReference type="Proteomes" id="UP000286268"/>
    </source>
</evidence>
<dbReference type="PROSITE" id="PS50931">
    <property type="entry name" value="HTH_LYSR"/>
    <property type="match status" value="1"/>
</dbReference>
<dbReference type="AlphaFoldDB" id="A0A3R5U524"/>
<dbReference type="InterPro" id="IPR036390">
    <property type="entry name" value="WH_DNA-bd_sf"/>
</dbReference>
<dbReference type="PRINTS" id="PR00039">
    <property type="entry name" value="HTHLYSR"/>
</dbReference>
<dbReference type="SUPFAM" id="SSF46785">
    <property type="entry name" value="Winged helix' DNA-binding domain"/>
    <property type="match status" value="1"/>
</dbReference>
<feature type="domain" description="HTH lysR-type" evidence="5">
    <location>
        <begin position="1"/>
        <end position="58"/>
    </location>
</feature>
<evidence type="ECO:0000313" key="6">
    <source>
        <dbReference type="EMBL" id="QAA31817.1"/>
    </source>
</evidence>
<protein>
    <submittedName>
        <fullName evidence="6">LysR family transcriptional regulator</fullName>
    </submittedName>
</protein>
<dbReference type="InterPro" id="IPR005119">
    <property type="entry name" value="LysR_subst-bd"/>
</dbReference>
<dbReference type="PANTHER" id="PTHR30419">
    <property type="entry name" value="HTH-TYPE TRANSCRIPTIONAL REGULATOR YBHD"/>
    <property type="match status" value="1"/>
</dbReference>
<reference evidence="6 7" key="1">
    <citation type="submission" date="2018-01" db="EMBL/GenBank/DDBJ databases">
        <title>Genome Sequencing and Assembly of Anaerobacter polyendosporus strain CT4.</title>
        <authorList>
            <person name="Tachaapaikoon C."/>
            <person name="Sutheeworapong S."/>
            <person name="Jenjaroenpun P."/>
            <person name="Wongsurawat T."/>
            <person name="Nookeaw I."/>
            <person name="Cheawchanlertfa P."/>
            <person name="Kosugi A."/>
            <person name="Cheevadhanarak S."/>
            <person name="Ratanakhanokchai K."/>
        </authorList>
    </citation>
    <scope>NUCLEOTIDE SEQUENCE [LARGE SCALE GENOMIC DNA]</scope>
    <source>
        <strain evidence="6 7">CT4</strain>
    </source>
</reference>
<dbReference type="FunFam" id="1.10.10.10:FF:000001">
    <property type="entry name" value="LysR family transcriptional regulator"/>
    <property type="match status" value="1"/>
</dbReference>
<dbReference type="Gene3D" id="3.40.190.290">
    <property type="match status" value="1"/>
</dbReference>